<dbReference type="InterPro" id="IPR050319">
    <property type="entry name" value="ABC_transp_ATP-bind"/>
</dbReference>
<evidence type="ECO:0000256" key="2">
    <source>
        <dbReference type="ARBA" id="ARBA00005417"/>
    </source>
</evidence>
<dbReference type="OrthoDB" id="9815712at2"/>
<dbReference type="GO" id="GO:0016887">
    <property type="term" value="F:ATP hydrolysis activity"/>
    <property type="evidence" value="ECO:0007669"/>
    <property type="project" value="InterPro"/>
</dbReference>
<dbReference type="GO" id="GO:0015833">
    <property type="term" value="P:peptide transport"/>
    <property type="evidence" value="ECO:0007669"/>
    <property type="project" value="InterPro"/>
</dbReference>
<dbReference type="InterPro" id="IPR027417">
    <property type="entry name" value="P-loop_NTPase"/>
</dbReference>
<comment type="subcellular location">
    <subcellularLocation>
        <location evidence="1">Cell inner membrane</location>
        <topology evidence="1">Peripheral membrane protein</topology>
    </subcellularLocation>
</comment>
<comment type="similarity">
    <text evidence="2">Belongs to the ABC transporter superfamily.</text>
</comment>
<gene>
    <name evidence="7" type="ORF">IE4771_PE00310</name>
</gene>
<dbReference type="GO" id="GO:0005886">
    <property type="term" value="C:plasma membrane"/>
    <property type="evidence" value="ECO:0007669"/>
    <property type="project" value="UniProtKB-SubCell"/>
</dbReference>
<evidence type="ECO:0000256" key="1">
    <source>
        <dbReference type="ARBA" id="ARBA00004417"/>
    </source>
</evidence>
<dbReference type="Pfam" id="PF08352">
    <property type="entry name" value="oligo_HPY"/>
    <property type="match status" value="1"/>
</dbReference>
<dbReference type="PROSITE" id="PS50893">
    <property type="entry name" value="ABC_TRANSPORTER_2"/>
    <property type="match status" value="1"/>
</dbReference>
<accession>A0A060ID22</accession>
<dbReference type="AlphaFoldDB" id="A0A060ID22"/>
<evidence type="ECO:0000313" key="8">
    <source>
        <dbReference type="Proteomes" id="UP000027180"/>
    </source>
</evidence>
<protein>
    <submittedName>
        <fullName evidence="7">Oligopeptide/dipeptide ABC transporter ATP-binding protein</fullName>
    </submittedName>
</protein>
<dbReference type="SUPFAM" id="SSF52540">
    <property type="entry name" value="P-loop containing nucleoside triphosphate hydrolases"/>
    <property type="match status" value="1"/>
</dbReference>
<feature type="domain" description="ABC transporter" evidence="6">
    <location>
        <begin position="6"/>
        <end position="250"/>
    </location>
</feature>
<keyword evidence="7" id="KW-0614">Plasmid</keyword>
<dbReference type="RefSeq" id="WP_040142849.1">
    <property type="nucleotide sequence ID" value="NZ_CP006991.1"/>
</dbReference>
<dbReference type="InterPro" id="IPR017871">
    <property type="entry name" value="ABC_transporter-like_CS"/>
</dbReference>
<dbReference type="GO" id="GO:0055085">
    <property type="term" value="P:transmembrane transport"/>
    <property type="evidence" value="ECO:0007669"/>
    <property type="project" value="UniProtKB-ARBA"/>
</dbReference>
<evidence type="ECO:0000256" key="4">
    <source>
        <dbReference type="ARBA" id="ARBA00022741"/>
    </source>
</evidence>
<geneLocation type="plasmid" evidence="7 8">
    <name>pRetIE4771e</name>
</geneLocation>
<evidence type="ECO:0000256" key="3">
    <source>
        <dbReference type="ARBA" id="ARBA00022448"/>
    </source>
</evidence>
<dbReference type="KEGG" id="rei:IE4771_PE00310"/>
<dbReference type="FunFam" id="3.40.50.300:FF:000016">
    <property type="entry name" value="Oligopeptide ABC transporter ATP-binding component"/>
    <property type="match status" value="1"/>
</dbReference>
<organism evidence="7 8">
    <name type="scientific">Rhizobium etli bv. mimosae str. IE4771</name>
    <dbReference type="NCBI Taxonomy" id="1432050"/>
    <lineage>
        <taxon>Bacteria</taxon>
        <taxon>Pseudomonadati</taxon>
        <taxon>Pseudomonadota</taxon>
        <taxon>Alphaproteobacteria</taxon>
        <taxon>Hyphomicrobiales</taxon>
        <taxon>Rhizobiaceae</taxon>
        <taxon>Rhizobium/Agrobacterium group</taxon>
        <taxon>Rhizobium</taxon>
    </lineage>
</organism>
<evidence type="ECO:0000313" key="7">
    <source>
        <dbReference type="EMBL" id="AIC31534.1"/>
    </source>
</evidence>
<dbReference type="InterPro" id="IPR013563">
    <property type="entry name" value="Oligopep_ABC_C"/>
</dbReference>
<dbReference type="NCBIfam" id="TIGR01727">
    <property type="entry name" value="oligo_HPY"/>
    <property type="match status" value="1"/>
</dbReference>
<dbReference type="GO" id="GO:0005524">
    <property type="term" value="F:ATP binding"/>
    <property type="evidence" value="ECO:0007669"/>
    <property type="project" value="UniProtKB-KW"/>
</dbReference>
<dbReference type="HOGENOM" id="CLU_000604_1_23_5"/>
<dbReference type="Proteomes" id="UP000027180">
    <property type="component" value="Plasmid pRetIE4771e"/>
</dbReference>
<dbReference type="PANTHER" id="PTHR43776">
    <property type="entry name" value="TRANSPORT ATP-BINDING PROTEIN"/>
    <property type="match status" value="1"/>
</dbReference>
<dbReference type="Gene3D" id="3.40.50.300">
    <property type="entry name" value="P-loop containing nucleotide triphosphate hydrolases"/>
    <property type="match status" value="1"/>
</dbReference>
<dbReference type="PANTHER" id="PTHR43776:SF7">
    <property type="entry name" value="D,D-DIPEPTIDE TRANSPORT ATP-BINDING PROTEIN DDPF-RELATED"/>
    <property type="match status" value="1"/>
</dbReference>
<dbReference type="PROSITE" id="PS00211">
    <property type="entry name" value="ABC_TRANSPORTER_1"/>
    <property type="match status" value="1"/>
</dbReference>
<dbReference type="Pfam" id="PF00005">
    <property type="entry name" value="ABC_tran"/>
    <property type="match status" value="1"/>
</dbReference>
<sequence>MSERLLKVQNLCRHFGSGATAVRAVDDVSFDIAHGETLGLVGESGCGKTSLVRTLLKLGPATSGSVLLDGVEVTGASGRQLHDLRRKMQVVFQDPYQSLNPRLRVDRLIAEPWALHPGVLPKSRWREETVRLLESVGLRAEHAERYPSEFSGGQRQRLGIARALTLDPTLLVCDEPVSALDVSVQAQVVNLLARLRRERNLAMLFVAHDLAVVRHVSDRVMVMYLGKIIETGPKHSIFSAPAHPYTQALMSAVPTPDPRLRGQRSRIVLKGDLPSPVDPPSGCRFRTRCWKATSICAEQEPALKNRTAAPGLLTACHHADTTFSTTAG</sequence>
<keyword evidence="3" id="KW-0813">Transport</keyword>
<dbReference type="EMBL" id="CP006991">
    <property type="protein sequence ID" value="AIC31534.1"/>
    <property type="molecule type" value="Genomic_DNA"/>
</dbReference>
<reference evidence="7 8" key="1">
    <citation type="submission" date="2013-12" db="EMBL/GenBank/DDBJ databases">
        <title>Complete genome sequence of Rhizobium etli bv. mimosae IE4771.</title>
        <authorList>
            <person name="Bustos P."/>
            <person name="Santamaria R.I."/>
            <person name="Lozano L."/>
            <person name="Ormeno-Orrillo E."/>
            <person name="Rogel M.A."/>
            <person name="Romero D."/>
            <person name="Cevallos M.A."/>
            <person name="Martinez-Romero E."/>
            <person name="Gonzalez V."/>
        </authorList>
    </citation>
    <scope>NUCLEOTIDE SEQUENCE [LARGE SCALE GENOMIC DNA]</scope>
    <source>
        <strain evidence="7 8">IE4771</strain>
        <plasmid evidence="8">Plasmid pRetIE4771e</plasmid>
    </source>
</reference>
<evidence type="ECO:0000259" key="6">
    <source>
        <dbReference type="PROSITE" id="PS50893"/>
    </source>
</evidence>
<name>A0A060ID22_RHIET</name>
<dbReference type="InterPro" id="IPR003439">
    <property type="entry name" value="ABC_transporter-like_ATP-bd"/>
</dbReference>
<proteinExistence type="inferred from homology"/>
<dbReference type="SMART" id="SM00382">
    <property type="entry name" value="AAA"/>
    <property type="match status" value="1"/>
</dbReference>
<evidence type="ECO:0000256" key="5">
    <source>
        <dbReference type="ARBA" id="ARBA00022840"/>
    </source>
</evidence>
<keyword evidence="5 7" id="KW-0067">ATP-binding</keyword>
<dbReference type="InterPro" id="IPR003593">
    <property type="entry name" value="AAA+_ATPase"/>
</dbReference>
<dbReference type="CDD" id="cd03257">
    <property type="entry name" value="ABC_NikE_OppD_transporters"/>
    <property type="match status" value="1"/>
</dbReference>
<keyword evidence="4" id="KW-0547">Nucleotide-binding</keyword>